<proteinExistence type="predicted"/>
<sequence length="43" mass="4733">DTEESDVRYSASSDVLSVYPLPLFCKLCSLISETSCFSLAIRS</sequence>
<dbReference type="EMBL" id="CAJVPS010048932">
    <property type="protein sequence ID" value="CAG8765420.1"/>
    <property type="molecule type" value="Genomic_DNA"/>
</dbReference>
<accession>A0A9N9NS05</accession>
<reference evidence="1" key="1">
    <citation type="submission" date="2021-06" db="EMBL/GenBank/DDBJ databases">
        <authorList>
            <person name="Kallberg Y."/>
            <person name="Tangrot J."/>
            <person name="Rosling A."/>
        </authorList>
    </citation>
    <scope>NUCLEOTIDE SEQUENCE</scope>
    <source>
        <strain evidence="1">FL130A</strain>
    </source>
</reference>
<evidence type="ECO:0000313" key="1">
    <source>
        <dbReference type="EMBL" id="CAG8765420.1"/>
    </source>
</evidence>
<organism evidence="1 2">
    <name type="scientific">Ambispora leptoticha</name>
    <dbReference type="NCBI Taxonomy" id="144679"/>
    <lineage>
        <taxon>Eukaryota</taxon>
        <taxon>Fungi</taxon>
        <taxon>Fungi incertae sedis</taxon>
        <taxon>Mucoromycota</taxon>
        <taxon>Glomeromycotina</taxon>
        <taxon>Glomeromycetes</taxon>
        <taxon>Archaeosporales</taxon>
        <taxon>Ambisporaceae</taxon>
        <taxon>Ambispora</taxon>
    </lineage>
</organism>
<dbReference type="AlphaFoldDB" id="A0A9N9NS05"/>
<dbReference type="Proteomes" id="UP000789508">
    <property type="component" value="Unassembled WGS sequence"/>
</dbReference>
<feature type="non-terminal residue" evidence="1">
    <location>
        <position position="1"/>
    </location>
</feature>
<name>A0A9N9NS05_9GLOM</name>
<gene>
    <name evidence="1" type="ORF">ALEPTO_LOCUS13845</name>
</gene>
<protein>
    <submittedName>
        <fullName evidence="1">5372_t:CDS:1</fullName>
    </submittedName>
</protein>
<feature type="non-terminal residue" evidence="1">
    <location>
        <position position="43"/>
    </location>
</feature>
<keyword evidence="2" id="KW-1185">Reference proteome</keyword>
<evidence type="ECO:0000313" key="2">
    <source>
        <dbReference type="Proteomes" id="UP000789508"/>
    </source>
</evidence>
<comment type="caution">
    <text evidence="1">The sequence shown here is derived from an EMBL/GenBank/DDBJ whole genome shotgun (WGS) entry which is preliminary data.</text>
</comment>